<protein>
    <recommendedName>
        <fullName evidence="1">Beta-lactamase class A catalytic domain-containing protein</fullName>
    </recommendedName>
</protein>
<evidence type="ECO:0000259" key="1">
    <source>
        <dbReference type="Pfam" id="PF13354"/>
    </source>
</evidence>
<dbReference type="GO" id="GO:0008800">
    <property type="term" value="F:beta-lactamase activity"/>
    <property type="evidence" value="ECO:0007669"/>
    <property type="project" value="InterPro"/>
</dbReference>
<gene>
    <name evidence="2" type="ORF">AKK44_03200</name>
</gene>
<dbReference type="Gene3D" id="3.40.710.10">
    <property type="entry name" value="DD-peptidase/beta-lactamase superfamily"/>
    <property type="match status" value="1"/>
</dbReference>
<dbReference type="PATRIC" id="fig|119224.3.peg.160"/>
<dbReference type="SUPFAM" id="SSF56601">
    <property type="entry name" value="beta-lactamase/transpeptidase-like"/>
    <property type="match status" value="1"/>
</dbReference>
<dbReference type="InterPro" id="IPR000871">
    <property type="entry name" value="Beta-lactam_class-A"/>
</dbReference>
<dbReference type="PANTHER" id="PTHR35333">
    <property type="entry name" value="BETA-LACTAMASE"/>
    <property type="match status" value="1"/>
</dbReference>
<keyword evidence="3" id="KW-1185">Reference proteome</keyword>
<organism evidence="2 3">
    <name type="scientific">Streptococcus phocae</name>
    <dbReference type="NCBI Taxonomy" id="119224"/>
    <lineage>
        <taxon>Bacteria</taxon>
        <taxon>Bacillati</taxon>
        <taxon>Bacillota</taxon>
        <taxon>Bacilli</taxon>
        <taxon>Lactobacillales</taxon>
        <taxon>Streptococcaceae</taxon>
        <taxon>Streptococcus</taxon>
    </lineage>
</organism>
<dbReference type="PANTHER" id="PTHR35333:SF3">
    <property type="entry name" value="BETA-LACTAMASE-TYPE TRANSPEPTIDASE FOLD CONTAINING PROTEIN"/>
    <property type="match status" value="1"/>
</dbReference>
<reference evidence="2 3" key="1">
    <citation type="submission" date="2015-08" db="EMBL/GenBank/DDBJ databases">
        <title>Genome sequence of Streptococcus phocae subsp. phocae ATCC 51973T isolated from liver specimen obtained from seal.</title>
        <authorList>
            <person name="Avendano-Herrera R."/>
        </authorList>
    </citation>
    <scope>NUCLEOTIDE SEQUENCE [LARGE SCALE GENOMIC DNA]</scope>
    <source>
        <strain evidence="2 3">ATCC 51973</strain>
    </source>
</reference>
<dbReference type="InterPro" id="IPR045155">
    <property type="entry name" value="Beta-lactam_cat"/>
</dbReference>
<accession>A0A0P6S6K2</accession>
<evidence type="ECO:0000313" key="3">
    <source>
        <dbReference type="Proteomes" id="UP000049578"/>
    </source>
</evidence>
<comment type="caution">
    <text evidence="2">The sequence shown here is derived from an EMBL/GenBank/DDBJ whole genome shotgun (WGS) entry which is preliminary data.</text>
</comment>
<dbReference type="Proteomes" id="UP000049578">
    <property type="component" value="Unassembled WGS sequence"/>
</dbReference>
<dbReference type="AlphaFoldDB" id="A0A0P6S6K2"/>
<dbReference type="GO" id="GO:0046677">
    <property type="term" value="P:response to antibiotic"/>
    <property type="evidence" value="ECO:0007669"/>
    <property type="project" value="InterPro"/>
</dbReference>
<dbReference type="InterPro" id="IPR012338">
    <property type="entry name" value="Beta-lactam/transpept-like"/>
</dbReference>
<sequence length="211" mass="23079">MAAAFAKAERGELNLQQAYTVKPSDLVAASTVLTGTAGRTFTLDDITRMMVQYSDNTATNIMISAVGGTSAVNNEIRRLGYTKTTLNRYMRIQSQIDAGLENYISAVEATDLLKNIYNSATTINPNSDRSMLAKLSNNYYKLWFPAGIQSMAQTWDKPGNDPAFGVENDIAIIKRHNRAYAIGLLTQAKGGNGLSHTNRFAQLGQFIANKL</sequence>
<dbReference type="GO" id="GO:0030655">
    <property type="term" value="P:beta-lactam antibiotic catabolic process"/>
    <property type="evidence" value="ECO:0007669"/>
    <property type="project" value="InterPro"/>
</dbReference>
<proteinExistence type="predicted"/>
<feature type="domain" description="Beta-lactamase class A catalytic" evidence="1">
    <location>
        <begin position="1"/>
        <end position="186"/>
    </location>
</feature>
<dbReference type="EMBL" id="LHQM01000010">
    <property type="protein sequence ID" value="KPJ22790.1"/>
    <property type="molecule type" value="Genomic_DNA"/>
</dbReference>
<dbReference type="STRING" id="119224.AKK44_03200"/>
<dbReference type="Pfam" id="PF13354">
    <property type="entry name" value="Beta-lactamase2"/>
    <property type="match status" value="1"/>
</dbReference>
<evidence type="ECO:0000313" key="2">
    <source>
        <dbReference type="EMBL" id="KPJ22790.1"/>
    </source>
</evidence>
<name>A0A0P6S6K2_9STRE</name>